<dbReference type="RefSeq" id="WP_148953096.1">
    <property type="nucleotide sequence ID" value="NZ_VTEG01000002.1"/>
</dbReference>
<dbReference type="Pfam" id="PF21101">
    <property type="entry name" value="YqgU"/>
    <property type="match status" value="1"/>
</dbReference>
<dbReference type="Proteomes" id="UP000325182">
    <property type="component" value="Unassembled WGS sequence"/>
</dbReference>
<name>A0A5D4MFT9_9BACI</name>
<sequence>MKKTYKLFLLLSCLFLLASCSGETPKSNKPEEKPVSENEQVKDQKEAEKKELKPLELEETSFQRVIDWIDSDRVIILSNSGNENQLLDYNIFSGEQNIIYSDEEVIVDAKISPDRQRILIHSAPLTYSASMTIIDLNGDVIFEKDIESYEVAFEWNDRNPDLLFISSFAEDWTFEVMLADLSQGSVSSVDSPQPFIKWVNESSFLYQEWPEESISLTAPLYSRNLYSEEKVLVEEETIHFDTLPPYILSISIDEGTEGKAVYQFITEEGTIASSLEQPLLSSYSNWVVPYYDKIDSERTFVSLTAGESMPEDSYQGTFTLEKWNMKTGQREQILHGLPNEPLECSPSGDYCLTGYELKQAVDLKNKEAADLVIIK</sequence>
<feature type="chain" id="PRO_5038730558" description="YqgU-like 6-bladed beta-propeller domain-containing protein" evidence="2">
    <location>
        <begin position="19"/>
        <end position="375"/>
    </location>
</feature>
<feature type="domain" description="YqgU-like 6-bladed beta-propeller" evidence="3">
    <location>
        <begin position="90"/>
        <end position="354"/>
    </location>
</feature>
<keyword evidence="2" id="KW-0732">Signal</keyword>
<feature type="compositionally biased region" description="Basic and acidic residues" evidence="1">
    <location>
        <begin position="26"/>
        <end position="52"/>
    </location>
</feature>
<gene>
    <name evidence="4" type="ORF">FZC84_04360</name>
</gene>
<dbReference type="SUPFAM" id="SSF69304">
    <property type="entry name" value="Tricorn protease N-terminal domain"/>
    <property type="match status" value="1"/>
</dbReference>
<accession>A0A5D4MFT9</accession>
<dbReference type="PROSITE" id="PS51257">
    <property type="entry name" value="PROKAR_LIPOPROTEIN"/>
    <property type="match status" value="1"/>
</dbReference>
<comment type="caution">
    <text evidence="4">The sequence shown here is derived from an EMBL/GenBank/DDBJ whole genome shotgun (WGS) entry which is preliminary data.</text>
</comment>
<evidence type="ECO:0000313" key="5">
    <source>
        <dbReference type="Proteomes" id="UP000325182"/>
    </source>
</evidence>
<proteinExistence type="predicted"/>
<evidence type="ECO:0000256" key="1">
    <source>
        <dbReference type="SAM" id="MobiDB-lite"/>
    </source>
</evidence>
<evidence type="ECO:0000313" key="4">
    <source>
        <dbReference type="EMBL" id="TYS00735.1"/>
    </source>
</evidence>
<dbReference type="InterPro" id="IPR048421">
    <property type="entry name" value="YqgU_beta-prop"/>
</dbReference>
<protein>
    <recommendedName>
        <fullName evidence="3">YqgU-like 6-bladed beta-propeller domain-containing protein</fullName>
    </recommendedName>
</protein>
<feature type="region of interest" description="Disordered" evidence="1">
    <location>
        <begin position="23"/>
        <end position="52"/>
    </location>
</feature>
<evidence type="ECO:0000256" key="2">
    <source>
        <dbReference type="SAM" id="SignalP"/>
    </source>
</evidence>
<reference evidence="4 5" key="1">
    <citation type="submission" date="2019-08" db="EMBL/GenBank/DDBJ databases">
        <title>Bacillus genomes from the desert of Cuatro Cienegas, Coahuila.</title>
        <authorList>
            <person name="Olmedo-Alvarez G."/>
        </authorList>
    </citation>
    <scope>NUCLEOTIDE SEQUENCE [LARGE SCALE GENOMIC DNA]</scope>
    <source>
        <strain evidence="4 5">CH128b_4D</strain>
    </source>
</reference>
<dbReference type="EMBL" id="VTEG01000002">
    <property type="protein sequence ID" value="TYS00735.1"/>
    <property type="molecule type" value="Genomic_DNA"/>
</dbReference>
<dbReference type="AlphaFoldDB" id="A0A5D4MFT9"/>
<feature type="signal peptide" evidence="2">
    <location>
        <begin position="1"/>
        <end position="18"/>
    </location>
</feature>
<organism evidence="4 5">
    <name type="scientific">Rossellomorea vietnamensis</name>
    <dbReference type="NCBI Taxonomy" id="218284"/>
    <lineage>
        <taxon>Bacteria</taxon>
        <taxon>Bacillati</taxon>
        <taxon>Bacillota</taxon>
        <taxon>Bacilli</taxon>
        <taxon>Bacillales</taxon>
        <taxon>Bacillaceae</taxon>
        <taxon>Rossellomorea</taxon>
    </lineage>
</organism>
<evidence type="ECO:0000259" key="3">
    <source>
        <dbReference type="Pfam" id="PF21101"/>
    </source>
</evidence>